<feature type="domain" description="KIB1-4 beta-propeller" evidence="1">
    <location>
        <begin position="23"/>
        <end position="141"/>
    </location>
</feature>
<accession>G7L2F5</accession>
<reference evidence="3" key="3">
    <citation type="submission" date="2015-04" db="UniProtKB">
        <authorList>
            <consortium name="EnsemblPlants"/>
        </authorList>
    </citation>
    <scope>IDENTIFICATION</scope>
    <source>
        <strain evidence="3">cv. Jemalong A17</strain>
    </source>
</reference>
<gene>
    <name evidence="2" type="ordered locus">MTR_7g076130</name>
</gene>
<dbReference type="PaxDb" id="3880-AES80049"/>
<evidence type="ECO:0000313" key="4">
    <source>
        <dbReference type="Proteomes" id="UP000002051"/>
    </source>
</evidence>
<proteinExistence type="predicted"/>
<evidence type="ECO:0000259" key="1">
    <source>
        <dbReference type="Pfam" id="PF03478"/>
    </source>
</evidence>
<sequence>MKGKLFVVESSQINNTLRLLAMRKVPFKRASQPFWIHLLAHQFDITDVVFYKGLVFADSEGDAIISFKFNNPPCDDSYDPNFTYYEKIARIRNSVPSQCYNEILYFVKSLNGDIWMVRRYLINWRDKSSYKIDVYKLELDVQSGMLEQNVFNINP</sequence>
<reference evidence="2 4" key="1">
    <citation type="journal article" date="2011" name="Nature">
        <title>The Medicago genome provides insight into the evolution of rhizobial symbioses.</title>
        <authorList>
            <person name="Young N.D."/>
            <person name="Debelle F."/>
            <person name="Oldroyd G.E."/>
            <person name="Geurts R."/>
            <person name="Cannon S.B."/>
            <person name="Udvardi M.K."/>
            <person name="Benedito V.A."/>
            <person name="Mayer K.F."/>
            <person name="Gouzy J."/>
            <person name="Schoof H."/>
            <person name="Van de Peer Y."/>
            <person name="Proost S."/>
            <person name="Cook D.R."/>
            <person name="Meyers B.C."/>
            <person name="Spannagl M."/>
            <person name="Cheung F."/>
            <person name="De Mita S."/>
            <person name="Krishnakumar V."/>
            <person name="Gundlach H."/>
            <person name="Zhou S."/>
            <person name="Mudge J."/>
            <person name="Bharti A.K."/>
            <person name="Murray J.D."/>
            <person name="Naoumkina M.A."/>
            <person name="Rosen B."/>
            <person name="Silverstein K.A."/>
            <person name="Tang H."/>
            <person name="Rombauts S."/>
            <person name="Zhao P.X."/>
            <person name="Zhou P."/>
            <person name="Barbe V."/>
            <person name="Bardou P."/>
            <person name="Bechner M."/>
            <person name="Bellec A."/>
            <person name="Berger A."/>
            <person name="Berges H."/>
            <person name="Bidwell S."/>
            <person name="Bisseling T."/>
            <person name="Choisne N."/>
            <person name="Couloux A."/>
            <person name="Denny R."/>
            <person name="Deshpande S."/>
            <person name="Dai X."/>
            <person name="Doyle J.J."/>
            <person name="Dudez A.M."/>
            <person name="Farmer A.D."/>
            <person name="Fouteau S."/>
            <person name="Franken C."/>
            <person name="Gibelin C."/>
            <person name="Gish J."/>
            <person name="Goldstein S."/>
            <person name="Gonzalez A.J."/>
            <person name="Green P.J."/>
            <person name="Hallab A."/>
            <person name="Hartog M."/>
            <person name="Hua A."/>
            <person name="Humphray S.J."/>
            <person name="Jeong D.H."/>
            <person name="Jing Y."/>
            <person name="Jocker A."/>
            <person name="Kenton S.M."/>
            <person name="Kim D.J."/>
            <person name="Klee K."/>
            <person name="Lai H."/>
            <person name="Lang C."/>
            <person name="Lin S."/>
            <person name="Macmil S.L."/>
            <person name="Magdelenat G."/>
            <person name="Matthews L."/>
            <person name="McCorrison J."/>
            <person name="Monaghan E.L."/>
            <person name="Mun J.H."/>
            <person name="Najar F.Z."/>
            <person name="Nicholson C."/>
            <person name="Noirot C."/>
            <person name="O'Bleness M."/>
            <person name="Paule C.R."/>
            <person name="Poulain J."/>
            <person name="Prion F."/>
            <person name="Qin B."/>
            <person name="Qu C."/>
            <person name="Retzel E.F."/>
            <person name="Riddle C."/>
            <person name="Sallet E."/>
            <person name="Samain S."/>
            <person name="Samson N."/>
            <person name="Sanders I."/>
            <person name="Saurat O."/>
            <person name="Scarpelli C."/>
            <person name="Schiex T."/>
            <person name="Segurens B."/>
            <person name="Severin A.J."/>
            <person name="Sherrier D.J."/>
            <person name="Shi R."/>
            <person name="Sims S."/>
            <person name="Singer S.R."/>
            <person name="Sinharoy S."/>
            <person name="Sterck L."/>
            <person name="Viollet A."/>
            <person name="Wang B.B."/>
            <person name="Wang K."/>
            <person name="Wang M."/>
            <person name="Wang X."/>
            <person name="Warfsmann J."/>
            <person name="Weissenbach J."/>
            <person name="White D.D."/>
            <person name="White J.D."/>
            <person name="Wiley G.B."/>
            <person name="Wincker P."/>
            <person name="Xing Y."/>
            <person name="Yang L."/>
            <person name="Yao Z."/>
            <person name="Ying F."/>
            <person name="Zhai J."/>
            <person name="Zhou L."/>
            <person name="Zuber A."/>
            <person name="Denarie J."/>
            <person name="Dixon R.A."/>
            <person name="May G.D."/>
            <person name="Schwartz D.C."/>
            <person name="Rogers J."/>
            <person name="Quetier F."/>
            <person name="Town C.D."/>
            <person name="Roe B.A."/>
        </authorList>
    </citation>
    <scope>NUCLEOTIDE SEQUENCE [LARGE SCALE GENOMIC DNA]</scope>
    <source>
        <strain evidence="2">A17</strain>
        <strain evidence="3 4">cv. Jemalong A17</strain>
    </source>
</reference>
<evidence type="ECO:0000313" key="2">
    <source>
        <dbReference type="EMBL" id="AES80049.1"/>
    </source>
</evidence>
<dbReference type="AlphaFoldDB" id="G7L2F5"/>
<name>G7L2F5_MEDTR</name>
<dbReference type="Proteomes" id="UP000002051">
    <property type="component" value="Unassembled WGS sequence"/>
</dbReference>
<dbReference type="EMBL" id="CM001223">
    <property type="protein sequence ID" value="AES80049.1"/>
    <property type="molecule type" value="Genomic_DNA"/>
</dbReference>
<dbReference type="HOGENOM" id="CLU_1698157_0_0_1"/>
<dbReference type="Pfam" id="PF03478">
    <property type="entry name" value="Beta-prop_KIB1-4"/>
    <property type="match status" value="1"/>
</dbReference>
<dbReference type="InterPro" id="IPR005174">
    <property type="entry name" value="KIB1-4_b-propeller"/>
</dbReference>
<protein>
    <recommendedName>
        <fullName evidence="1">KIB1-4 beta-propeller domain-containing protein</fullName>
    </recommendedName>
</protein>
<organism evidence="2 4">
    <name type="scientific">Medicago truncatula</name>
    <name type="common">Barrel medic</name>
    <name type="synonym">Medicago tribuloides</name>
    <dbReference type="NCBI Taxonomy" id="3880"/>
    <lineage>
        <taxon>Eukaryota</taxon>
        <taxon>Viridiplantae</taxon>
        <taxon>Streptophyta</taxon>
        <taxon>Embryophyta</taxon>
        <taxon>Tracheophyta</taxon>
        <taxon>Spermatophyta</taxon>
        <taxon>Magnoliopsida</taxon>
        <taxon>eudicotyledons</taxon>
        <taxon>Gunneridae</taxon>
        <taxon>Pentapetalae</taxon>
        <taxon>rosids</taxon>
        <taxon>fabids</taxon>
        <taxon>Fabales</taxon>
        <taxon>Fabaceae</taxon>
        <taxon>Papilionoideae</taxon>
        <taxon>50 kb inversion clade</taxon>
        <taxon>NPAAA clade</taxon>
        <taxon>Hologalegina</taxon>
        <taxon>IRL clade</taxon>
        <taxon>Trifolieae</taxon>
        <taxon>Medicago</taxon>
    </lineage>
</organism>
<keyword evidence="4" id="KW-1185">Reference proteome</keyword>
<evidence type="ECO:0000313" key="3">
    <source>
        <dbReference type="EnsemblPlants" id="AES80049"/>
    </source>
</evidence>
<reference evidence="2 4" key="2">
    <citation type="journal article" date="2014" name="BMC Genomics">
        <title>An improved genome release (version Mt4.0) for the model legume Medicago truncatula.</title>
        <authorList>
            <person name="Tang H."/>
            <person name="Krishnakumar V."/>
            <person name="Bidwell S."/>
            <person name="Rosen B."/>
            <person name="Chan A."/>
            <person name="Zhou S."/>
            <person name="Gentzbittel L."/>
            <person name="Childs K.L."/>
            <person name="Yandell M."/>
            <person name="Gundlach H."/>
            <person name="Mayer K.F."/>
            <person name="Schwartz D.C."/>
            <person name="Town C.D."/>
        </authorList>
    </citation>
    <scope>GENOME REANNOTATION</scope>
    <source>
        <strain evidence="3 4">cv. Jemalong A17</strain>
    </source>
</reference>
<dbReference type="EnsemblPlants" id="AES80049">
    <property type="protein sequence ID" value="AES80049"/>
    <property type="gene ID" value="MTR_7g076130"/>
</dbReference>